<dbReference type="InterPro" id="IPR036701">
    <property type="entry name" value="RraB-like_sf"/>
</dbReference>
<comment type="caution">
    <text evidence="2">The sequence shown here is derived from an EMBL/GenBank/DDBJ whole genome shotgun (WGS) entry which is preliminary data.</text>
</comment>
<dbReference type="Pfam" id="PF06877">
    <property type="entry name" value="RraB"/>
    <property type="match status" value="1"/>
</dbReference>
<feature type="domain" description="Regulator of ribonuclease activity B" evidence="1">
    <location>
        <begin position="3"/>
        <end position="81"/>
    </location>
</feature>
<dbReference type="AlphaFoldDB" id="A0A840MFN1"/>
<accession>A0A840MFN1</accession>
<sequence>MTRYIDFTFLFAEPDEAEAFADDCAELEYQVDISEYDGDDDRYGWIAIVTLKMEPHSAPMTAAEIAMRGFATRHGGRYAGWA</sequence>
<gene>
    <name evidence="2" type="ORF">HNQ59_000472</name>
</gene>
<proteinExistence type="predicted"/>
<evidence type="ECO:0000313" key="3">
    <source>
        <dbReference type="Proteomes" id="UP000575898"/>
    </source>
</evidence>
<dbReference type="SUPFAM" id="SSF89946">
    <property type="entry name" value="Hypothetical protein VC0424"/>
    <property type="match status" value="1"/>
</dbReference>
<evidence type="ECO:0000313" key="2">
    <source>
        <dbReference type="EMBL" id="MBB5017210.1"/>
    </source>
</evidence>
<dbReference type="EMBL" id="JACHHY010000002">
    <property type="protein sequence ID" value="MBB5017210.1"/>
    <property type="molecule type" value="Genomic_DNA"/>
</dbReference>
<keyword evidence="3" id="KW-1185">Reference proteome</keyword>
<name>A0A840MFN1_9PROT</name>
<reference evidence="2 3" key="1">
    <citation type="submission" date="2020-08" db="EMBL/GenBank/DDBJ databases">
        <title>Genomic Encyclopedia of Type Strains, Phase IV (KMG-IV): sequencing the most valuable type-strain genomes for metagenomic binning, comparative biology and taxonomic classification.</title>
        <authorList>
            <person name="Goeker M."/>
        </authorList>
    </citation>
    <scope>NUCLEOTIDE SEQUENCE [LARGE SCALE GENOMIC DNA]</scope>
    <source>
        <strain evidence="2 3">DSM 27165</strain>
    </source>
</reference>
<protein>
    <recommendedName>
        <fullName evidence="1">Regulator of ribonuclease activity B domain-containing protein</fullName>
    </recommendedName>
</protein>
<dbReference type="InterPro" id="IPR009671">
    <property type="entry name" value="RraB_dom"/>
</dbReference>
<dbReference type="Proteomes" id="UP000575898">
    <property type="component" value="Unassembled WGS sequence"/>
</dbReference>
<dbReference type="Gene3D" id="3.30.70.970">
    <property type="entry name" value="RraB-like"/>
    <property type="match status" value="1"/>
</dbReference>
<organism evidence="2 3">
    <name type="scientific">Chitinivorax tropicus</name>
    <dbReference type="NCBI Taxonomy" id="714531"/>
    <lineage>
        <taxon>Bacteria</taxon>
        <taxon>Pseudomonadati</taxon>
        <taxon>Pseudomonadota</taxon>
        <taxon>Betaproteobacteria</taxon>
        <taxon>Chitinivorax</taxon>
    </lineage>
</organism>
<evidence type="ECO:0000259" key="1">
    <source>
        <dbReference type="Pfam" id="PF06877"/>
    </source>
</evidence>
<dbReference type="RefSeq" id="WP_184034669.1">
    <property type="nucleotide sequence ID" value="NZ_JACHHY010000002.1"/>
</dbReference>